<dbReference type="GO" id="GO:0045217">
    <property type="term" value="P:cell-cell junction maintenance"/>
    <property type="evidence" value="ECO:0007669"/>
    <property type="project" value="TreeGrafter"/>
</dbReference>
<dbReference type="InterPro" id="IPR006626">
    <property type="entry name" value="PbH1"/>
</dbReference>
<keyword evidence="7" id="KW-0812">Transmembrane</keyword>
<feature type="transmembrane region" description="Helical" evidence="7">
    <location>
        <begin position="2952"/>
        <end position="2975"/>
    </location>
</feature>
<dbReference type="SUPFAM" id="SSF51126">
    <property type="entry name" value="Pectin lyase-like"/>
    <property type="match status" value="1"/>
</dbReference>
<feature type="region of interest" description="Disordered" evidence="6">
    <location>
        <begin position="3118"/>
        <end position="3183"/>
    </location>
</feature>
<dbReference type="InterPro" id="IPR036772">
    <property type="entry name" value="SRCR-like_dom_sf"/>
</dbReference>
<keyword evidence="7" id="KW-1133">Transmembrane helix</keyword>
<feature type="chain" id="PRO_5032744164" description="SRCR domain-containing protein" evidence="8">
    <location>
        <begin position="21"/>
        <end position="3221"/>
    </location>
</feature>
<dbReference type="SMART" id="SM00202">
    <property type="entry name" value="SR"/>
    <property type="match status" value="3"/>
</dbReference>
<dbReference type="SMART" id="SM00710">
    <property type="entry name" value="PbH1"/>
    <property type="match status" value="10"/>
</dbReference>
<evidence type="ECO:0000313" key="11">
    <source>
        <dbReference type="Proteomes" id="UP000663852"/>
    </source>
</evidence>
<dbReference type="InterPro" id="IPR016187">
    <property type="entry name" value="CTDL_fold"/>
</dbReference>
<feature type="domain" description="SRCR" evidence="9">
    <location>
        <begin position="2149"/>
        <end position="2253"/>
    </location>
</feature>
<dbReference type="Gene3D" id="3.10.250.10">
    <property type="entry name" value="SRCR-like domain"/>
    <property type="match status" value="3"/>
</dbReference>
<sequence length="3221" mass="370826">MASLHLVIIFCSFALFQTSILPNLVGDVLLTRLESPYDAPGDAVIPFGSTVTVESGTTVRFPRGSQLIVRGTLLAKGTPDRRIIFTSSTSALYQDQQQIHRTSGANIRFRLVDGSSVQNGLLQMYFKNRWRYVCTEFYRWFDYDATLTCRMMGFRNGSVIPYRINGSEPPWYGLQIDHPACRPFVDEHVLDCPGISVPPRLGLHICDDKQYVRLQCDGFFDPLTVLNWGGIVFERKFSTIKLTDIPEISDAASPLYNDLNQRPSILNYVDILHAGLRPELTIRSYAERFAALTVFDNLVNPLFDNITVLYSASDGMNFSNVGSSVKLKNSVSAYNRGHGIAVTSRYGNVTLDNVHVYDNGGDGVYYAMNNTEWSEREQEESPKRLYKSFCETANTVEFPSYFTYRPPAAGTCCTQAFSSMYNTRLTVHFQSVFLGDYRTRYRIELYNGLFDMMPLLANVTFNRTIESLSSSSNELLVRLCHSCDDVRSLSCWNQSDRIQLYVVNDDGRDADMHIWNSRIVNNSLNGVRVVNLRSLIEINQTIINHNQRHGLDIDSGAGALWTYHSKFNSNGEDGIHMIYDGGERRIFYSDISFNHQHGLSVRPDSAPTGFLLSSLTFPTFACRQLTFVNGSSIRSNGFYGLWHRATCHPSLFYINGSLFERSVYDAIRFDSCQHEWRPQKVIDYQFRSPLVPLNSLLPPPPPPSIIYQAPLNIYPDYPPWIPVALLYANETGNTVMNITWNRFLNNKRVGLRFNPIQNVLGDIANNSFIGHENGALLIVGNQSNWIEDVYLRNVTLRILFNNFTNNFGKNFIVSLDLNELSPYQTILFMYNRLINNNVTSKISQFLNGRSRMPGVLTIGSSHIRITRNVFGNNQSQYEIVSQLTNSSATIKADMNFFTSIYPPPSTLTRIPLSPYERNQHMQNAVHNYRLYQRQEIPLRHMSPIHRILHNRTRRQQQMEVQPVPQISYTYLTEPYDLRTDFFPQDSVFQRPYAPPQTVQYYPPEGQQEILSVPSINKSALLSSINNDWSYYASPASPTPYYFSLYYDRPELCFSQWPKIRERIFDQHNRSNLAMIVWYPFLCSDRNLTTEIWRCQLPNCGFESTSFRIDPLASTIGGIIDMDYSLSPGRYIVTNDILIKPDKRLLIQSSQLEFLNGVGMFVYGELIIQGVDGSPTRFGLYENRTSTSILVNQQKQQEQSQRNIMLIDGASIYEGRLFVTSLNDGSGTVCNHGWTKENSMLVCMSLGFIHDPNEYLYPIINPNQTITNDPIIWSEVDCDLYQDQTLEQCRKETVHTCDHSDDVWIKCLPSSWAGVHIYPTYSKTHMEFVQFDSAGQFDVHRDEIHAALHIDLLSHPSNRLKNLTFTDNVIGLQINHIHPANYDHSIIRHSTFNHNYLAGLLLRSSFLNVSHCTFTNHLHSGMTFDASYPYHELEQLRINLLRPRTSVHTIDLLYEQSYELERNKFAFITTTFGGYNADDNLLLNTLNIRTDPSFILVIDLIDYNPLSNLNEQILICEVECYQRMGLMQSLSYKKWSLANDRDLFPLITSYSSLQLHYRLYKYRSSRLTFIIYSIPAPIFTQGKFLSDISIRFHRCLFSMNQHDIFSNLNDREKTNNQYALTNQLKTDTERLIEQLLMGPQLTNDDPSLDVIIQEHQKIREEFRDEKLEDERLKRRTTMIDVKRRYKNSTLQINECLFELNQNRSILINHQSIKHSARKTEENIRMLMNDTIQQRKQFIPIQFTCRIHKSIFMNNKQVLNLDAHPLIYSDRLVRFEITQTNFTHNHDLLLNLTFPRLYPFNRTSFASLSIWPYFPTRSIYTRSPLIYSIPSHAVRIYKNVFIANEDCSIRLTGFHASFNLTHSLFENNLNYRTSLVDLRHTEKDFLLDGNIFLRNQVHNLLSFDFNGHAPFHNDLLYQSSIIFNQFVDNKPSLLTKYPYLPSSCLRLVGSHNATIQRNLFENVHYDYELIAALVIDTINTTLDATVNWWGSDVGQAIQNRILDFTKRSDHAYAQWNPFLACREPTCAQTKLPLQTMLQLNRPLRGLISTNTLIHRRREPYLINGDLIVMPGVKLTIEPGVELHFAPNTGLLVLGHLNATGTPKDPIVMKLANKQFVMEQIQNGHNPFQYHFTDEVPFSKHKFNPFVDRLQIRLDISRTPNEGFLQIYNFTRRDWSYVCYDTFRQLSSYRLLCHQLGLPWKNTLAHPDSFYLFDYQKLPLWQEKIDCSGNEPSISSCSFTNEHNSSCTKLFYLSCYDDNVFYSLNSKFQPELGINLGGHVSPDSSPTYESPQSWNGIRFANSEYEEDLSSLDYMIRDQSLLRYVLISETNEYQPAIQTIYRTPAIERIHIEHSRQIGFEFLVPKQSVLFGYSQITNSLDLAVNGLVYYGQSTDEKSTFELLNEQNIHGQPFSLLNLCNAHRIVNVKYRLIIYFKYDYEYRTCSKLFCSNNPYQIGIRFFQVNLLNSTYQNDWIEIHRVNNDQDGNERNELLTSLTNGSSETAWRNLYSIEKGCLRVTIHASSGSRIDGFMAEVTLFPVTPFSTQEVVHQISSNVFLGNQQGVLRYTSAGERSANVYFQSNTLLYNGYYRFNSSSAPINFFHFQNAQRFYFGNNWLSRNLGGTYIQCHSQSLSSIFNGHLFNNVFFRNNNDSVLTFYGMEMSAFCNLFAIQNAMMFNDAYDRNLIEFDSVVANFSRNQVFNNTGMNILSMVGFEKITAPFPAVEMNAFRNNRAMGKLNQQLFDRTGAVVEVGNPRQIYMFNTFDNWDSRYEMRTKSRLYEPNRMESRAVNASLNFWGRIGDVDDIGARIYDKFDNKSLIEVNFYPPYLESTRLRQGKCDPGWTLDDTMCYIYLGAITTYRIAQEMCSSIDARITRRDVPLNRLVILRSLARTSQYQGINSDAVPPSGIWLQKDYNQDCRIFNDMQTMDVSCSSTAGFICEKEQQFDGAKYIIRGDLLLAIGGLILMILFIFIFICCWLCKSRQRKKDNFHRQNSLRRSVKQEMSKQSTLSLHKSNDNTLVKSATLSTLTNGTTNKLPLSTLSLSSRPLSSVTMNSDQDLSTSSPAHQDFSLLKLNHHIPKASTPALSDDAGSQRALVLNTHTDQSSVYSTATADSATLYRSRRRFERNQTPVITPSAPPVTHRRSRRNLNQQDSSASVSTGSVSPPPAYVSPAHQPRRHRPDQLHLLTPNTTYSRKAYLMTAQIDSHSQTSSTRHEFPPPLETDI</sequence>
<feature type="compositionally biased region" description="Low complexity" evidence="6">
    <location>
        <begin position="3150"/>
        <end position="3159"/>
    </location>
</feature>
<dbReference type="InterPro" id="IPR001190">
    <property type="entry name" value="SRCR"/>
</dbReference>
<protein>
    <recommendedName>
        <fullName evidence="9">SRCR domain-containing protein</fullName>
    </recommendedName>
</protein>
<evidence type="ECO:0000256" key="4">
    <source>
        <dbReference type="ARBA" id="ARBA00023180"/>
    </source>
</evidence>
<evidence type="ECO:0000259" key="9">
    <source>
        <dbReference type="PROSITE" id="PS50287"/>
    </source>
</evidence>
<comment type="caution">
    <text evidence="10">The sequence shown here is derived from an EMBL/GenBank/DDBJ whole genome shotgun (WGS) entry which is preliminary data.</text>
</comment>
<keyword evidence="7" id="KW-0472">Membrane</keyword>
<evidence type="ECO:0000256" key="2">
    <source>
        <dbReference type="ARBA" id="ARBA00022737"/>
    </source>
</evidence>
<reference evidence="10" key="1">
    <citation type="submission" date="2021-02" db="EMBL/GenBank/DDBJ databases">
        <authorList>
            <person name="Nowell W R."/>
        </authorList>
    </citation>
    <scope>NUCLEOTIDE SEQUENCE</scope>
</reference>
<feature type="domain" description="SRCR" evidence="9">
    <location>
        <begin position="1203"/>
        <end position="1307"/>
    </location>
</feature>
<dbReference type="SUPFAM" id="SSF56436">
    <property type="entry name" value="C-type lectin-like"/>
    <property type="match status" value="1"/>
</dbReference>
<evidence type="ECO:0000256" key="1">
    <source>
        <dbReference type="ARBA" id="ARBA00022729"/>
    </source>
</evidence>
<evidence type="ECO:0000256" key="3">
    <source>
        <dbReference type="ARBA" id="ARBA00023157"/>
    </source>
</evidence>
<dbReference type="PROSITE" id="PS50287">
    <property type="entry name" value="SRCR_2"/>
    <property type="match status" value="3"/>
</dbReference>
<keyword evidence="2" id="KW-0677">Repeat</keyword>
<dbReference type="InterPro" id="IPR011050">
    <property type="entry name" value="Pectin_lyase_fold/virulence"/>
</dbReference>
<keyword evidence="1 8" id="KW-0732">Signal</keyword>
<dbReference type="Gene3D" id="2.160.20.10">
    <property type="entry name" value="Single-stranded right-handed beta-helix, Pectin lyase-like"/>
    <property type="match status" value="2"/>
</dbReference>
<dbReference type="PANTHER" id="PTHR47653">
    <property type="entry name" value="PROTEIN BARK BEETLE"/>
    <property type="match status" value="1"/>
</dbReference>
<dbReference type="PANTHER" id="PTHR47653:SF1">
    <property type="entry name" value="DELETED IN MALIGNANT BRAIN TUMORS 1 PROTEIN"/>
    <property type="match status" value="1"/>
</dbReference>
<gene>
    <name evidence="10" type="ORF">EDS130_LOCUS17442</name>
</gene>
<dbReference type="Proteomes" id="UP000663852">
    <property type="component" value="Unassembled WGS sequence"/>
</dbReference>
<feature type="signal peptide" evidence="8">
    <location>
        <begin position="1"/>
        <end position="20"/>
    </location>
</feature>
<feature type="disulfide bond" evidence="5">
    <location>
        <begin position="2224"/>
        <end position="2234"/>
    </location>
</feature>
<evidence type="ECO:0000256" key="8">
    <source>
        <dbReference type="SAM" id="SignalP"/>
    </source>
</evidence>
<organism evidence="10 11">
    <name type="scientific">Adineta ricciae</name>
    <name type="common">Rotifer</name>
    <dbReference type="NCBI Taxonomy" id="249248"/>
    <lineage>
        <taxon>Eukaryota</taxon>
        <taxon>Metazoa</taxon>
        <taxon>Spiralia</taxon>
        <taxon>Gnathifera</taxon>
        <taxon>Rotifera</taxon>
        <taxon>Eurotatoria</taxon>
        <taxon>Bdelloidea</taxon>
        <taxon>Adinetida</taxon>
        <taxon>Adinetidae</taxon>
        <taxon>Adineta</taxon>
    </lineage>
</organism>
<dbReference type="SUPFAM" id="SSF56487">
    <property type="entry name" value="SRCR-like"/>
    <property type="match status" value="3"/>
</dbReference>
<keyword evidence="4" id="KW-0325">Glycoprotein</keyword>
<evidence type="ECO:0000256" key="6">
    <source>
        <dbReference type="SAM" id="MobiDB-lite"/>
    </source>
</evidence>
<accession>A0A814KLQ6</accession>
<feature type="region of interest" description="Disordered" evidence="6">
    <location>
        <begin position="3200"/>
        <end position="3221"/>
    </location>
</feature>
<evidence type="ECO:0000256" key="7">
    <source>
        <dbReference type="SAM" id="Phobius"/>
    </source>
</evidence>
<evidence type="ECO:0000256" key="5">
    <source>
        <dbReference type="PROSITE-ProRule" id="PRU00196"/>
    </source>
</evidence>
<feature type="domain" description="SRCR" evidence="9">
    <location>
        <begin position="109"/>
        <end position="217"/>
    </location>
</feature>
<dbReference type="GO" id="GO:0016020">
    <property type="term" value="C:membrane"/>
    <property type="evidence" value="ECO:0007669"/>
    <property type="project" value="InterPro"/>
</dbReference>
<proteinExistence type="predicted"/>
<dbReference type="Pfam" id="PF00530">
    <property type="entry name" value="SRCR"/>
    <property type="match status" value="2"/>
</dbReference>
<dbReference type="EMBL" id="CAJNOJ010000078">
    <property type="protein sequence ID" value="CAF1051301.1"/>
    <property type="molecule type" value="Genomic_DNA"/>
</dbReference>
<comment type="caution">
    <text evidence="5">Lacks conserved residue(s) required for the propagation of feature annotation.</text>
</comment>
<name>A0A814KLQ6_ADIRI</name>
<dbReference type="InterPro" id="IPR053243">
    <property type="entry name" value="SJ_maturation_regulator"/>
</dbReference>
<dbReference type="InterPro" id="IPR012334">
    <property type="entry name" value="Pectin_lyas_fold"/>
</dbReference>
<keyword evidence="3 5" id="KW-1015">Disulfide bond</keyword>
<dbReference type="OrthoDB" id="536948at2759"/>
<evidence type="ECO:0000313" key="10">
    <source>
        <dbReference type="EMBL" id="CAF1051301.1"/>
    </source>
</evidence>